<feature type="compositionally biased region" description="Basic and acidic residues" evidence="1">
    <location>
        <begin position="1"/>
        <end position="11"/>
    </location>
</feature>
<evidence type="ECO:0000313" key="2">
    <source>
        <dbReference type="EMBL" id="KAG7399546.1"/>
    </source>
</evidence>
<sequence>MRLQVQEECHTIHSSNSSPCRSLPEESRIEDSLVFNSSNSHTLVMEDAQASQARLGLQLQALKAHLDQDNSCRDPLLQAHKDLSDQDNKLALQDQAHRVLSGLDSKLDPQDQARRARSLQDS</sequence>
<gene>
    <name evidence="2" type="ORF">PHYBOEH_008671</name>
</gene>
<comment type="caution">
    <text evidence="2">The sequence shown here is derived from an EMBL/GenBank/DDBJ whole genome shotgun (WGS) entry which is preliminary data.</text>
</comment>
<protein>
    <submittedName>
        <fullName evidence="2">Uncharacterized protein</fullName>
    </submittedName>
</protein>
<keyword evidence="3" id="KW-1185">Reference proteome</keyword>
<dbReference type="Proteomes" id="UP000693981">
    <property type="component" value="Unassembled WGS sequence"/>
</dbReference>
<organism evidence="2 3">
    <name type="scientific">Phytophthora boehmeriae</name>
    <dbReference type="NCBI Taxonomy" id="109152"/>
    <lineage>
        <taxon>Eukaryota</taxon>
        <taxon>Sar</taxon>
        <taxon>Stramenopiles</taxon>
        <taxon>Oomycota</taxon>
        <taxon>Peronosporomycetes</taxon>
        <taxon>Peronosporales</taxon>
        <taxon>Peronosporaceae</taxon>
        <taxon>Phytophthora</taxon>
    </lineage>
</organism>
<reference evidence="2" key="1">
    <citation type="submission" date="2021-02" db="EMBL/GenBank/DDBJ databases">
        <authorList>
            <person name="Palmer J.M."/>
        </authorList>
    </citation>
    <scope>NUCLEOTIDE SEQUENCE</scope>
    <source>
        <strain evidence="2">SCRP23</strain>
    </source>
</reference>
<proteinExistence type="predicted"/>
<name>A0A8T1X1G9_9STRA</name>
<evidence type="ECO:0000256" key="1">
    <source>
        <dbReference type="SAM" id="MobiDB-lite"/>
    </source>
</evidence>
<dbReference type="EMBL" id="JAGDFL010000051">
    <property type="protein sequence ID" value="KAG7399546.1"/>
    <property type="molecule type" value="Genomic_DNA"/>
</dbReference>
<dbReference type="AlphaFoldDB" id="A0A8T1X1G9"/>
<feature type="compositionally biased region" description="Basic and acidic residues" evidence="1">
    <location>
        <begin position="105"/>
        <end position="122"/>
    </location>
</feature>
<evidence type="ECO:0000313" key="3">
    <source>
        <dbReference type="Proteomes" id="UP000693981"/>
    </source>
</evidence>
<accession>A0A8T1X1G9</accession>
<feature type="region of interest" description="Disordered" evidence="1">
    <location>
        <begin position="1"/>
        <end position="25"/>
    </location>
</feature>
<feature type="region of interest" description="Disordered" evidence="1">
    <location>
        <begin position="101"/>
        <end position="122"/>
    </location>
</feature>